<evidence type="ECO:0000313" key="2">
    <source>
        <dbReference type="Proteomes" id="UP001187471"/>
    </source>
</evidence>
<protein>
    <submittedName>
        <fullName evidence="1">Uncharacterized protein</fullName>
    </submittedName>
</protein>
<gene>
    <name evidence="1" type="ORF">RJ640_027934</name>
</gene>
<keyword evidence="2" id="KW-1185">Reference proteome</keyword>
<name>A0AA88UPT7_9ASTE</name>
<organism evidence="1 2">
    <name type="scientific">Escallonia rubra</name>
    <dbReference type="NCBI Taxonomy" id="112253"/>
    <lineage>
        <taxon>Eukaryota</taxon>
        <taxon>Viridiplantae</taxon>
        <taxon>Streptophyta</taxon>
        <taxon>Embryophyta</taxon>
        <taxon>Tracheophyta</taxon>
        <taxon>Spermatophyta</taxon>
        <taxon>Magnoliopsida</taxon>
        <taxon>eudicotyledons</taxon>
        <taxon>Gunneridae</taxon>
        <taxon>Pentapetalae</taxon>
        <taxon>asterids</taxon>
        <taxon>campanulids</taxon>
        <taxon>Escalloniales</taxon>
        <taxon>Escalloniaceae</taxon>
        <taxon>Escallonia</taxon>
    </lineage>
</organism>
<evidence type="ECO:0000313" key="1">
    <source>
        <dbReference type="EMBL" id="KAK2989023.1"/>
    </source>
</evidence>
<proteinExistence type="predicted"/>
<dbReference type="EMBL" id="JAVXUO010000788">
    <property type="protein sequence ID" value="KAK2989023.1"/>
    <property type="molecule type" value="Genomic_DNA"/>
</dbReference>
<comment type="caution">
    <text evidence="1">The sequence shown here is derived from an EMBL/GenBank/DDBJ whole genome shotgun (WGS) entry which is preliminary data.</text>
</comment>
<dbReference type="Proteomes" id="UP001187471">
    <property type="component" value="Unassembled WGS sequence"/>
</dbReference>
<reference evidence="1" key="1">
    <citation type="submission" date="2022-12" db="EMBL/GenBank/DDBJ databases">
        <title>Draft genome assemblies for two species of Escallonia (Escalloniales).</title>
        <authorList>
            <person name="Chanderbali A."/>
            <person name="Dervinis C."/>
            <person name="Anghel I."/>
            <person name="Soltis D."/>
            <person name="Soltis P."/>
            <person name="Zapata F."/>
        </authorList>
    </citation>
    <scope>NUCLEOTIDE SEQUENCE</scope>
    <source>
        <strain evidence="1">UCBG92.1500</strain>
        <tissue evidence="1">Leaf</tissue>
    </source>
</reference>
<sequence length="183" mass="20380">MGQPIEGGLDPILAYTTGAEIEQFQWSSSSPDWGPIAFSSTLQILRNLRLHFRQGLPERAHQRGQSLEALAIDTGKLPVNSFPPSKSCSRLGCVWPINDGKSNSSYCRRSLLWNMAKLKWMQTEKQKARYATESIVARTSFMLILCSGDSAAQSKANFNMDNRQSTSANELFPSRLSKFLSST</sequence>
<accession>A0AA88UPT7</accession>
<dbReference type="AlphaFoldDB" id="A0AA88UPT7"/>